<organism evidence="1 2">
    <name type="scientific">Nostoc piscinale CENA21</name>
    <dbReference type="NCBI Taxonomy" id="224013"/>
    <lineage>
        <taxon>Bacteria</taxon>
        <taxon>Bacillati</taxon>
        <taxon>Cyanobacteriota</taxon>
        <taxon>Cyanophyceae</taxon>
        <taxon>Nostocales</taxon>
        <taxon>Nostocaceae</taxon>
        <taxon>Nostoc</taxon>
    </lineage>
</organism>
<proteinExistence type="predicted"/>
<dbReference type="Proteomes" id="UP000062645">
    <property type="component" value="Chromosome"/>
</dbReference>
<evidence type="ECO:0000313" key="2">
    <source>
        <dbReference type="Proteomes" id="UP000062645"/>
    </source>
</evidence>
<dbReference type="PATRIC" id="fig|224013.5.peg.6554"/>
<keyword evidence="2" id="KW-1185">Reference proteome</keyword>
<evidence type="ECO:0000313" key="1">
    <source>
        <dbReference type="EMBL" id="ALF55736.1"/>
    </source>
</evidence>
<name>A0A0M4TP92_9NOSO</name>
<dbReference type="AlphaFoldDB" id="A0A0M4TP92"/>
<dbReference type="KEGG" id="npz:ACX27_27410"/>
<dbReference type="OrthoDB" id="490830at2"/>
<reference evidence="1 2" key="2">
    <citation type="journal article" date="2016" name="Genome Announc.">
        <title>Draft Genome Sequence of the N2-Fixing Cyanobacterium Nostoc piscinale CENA21, Isolated from the Brazilian Amazon Floodplain.</title>
        <authorList>
            <person name="Leao T."/>
            <person name="Guimaraes P.I."/>
            <person name="de Melo A.G."/>
            <person name="Ramos R.T."/>
            <person name="Leao P.N."/>
            <person name="Silva A."/>
            <person name="Fiore M.F."/>
            <person name="Schneider M.P."/>
        </authorList>
    </citation>
    <scope>NUCLEOTIDE SEQUENCE [LARGE SCALE GENOMIC DNA]</scope>
    <source>
        <strain evidence="1 2">CENA21</strain>
    </source>
</reference>
<dbReference type="RefSeq" id="WP_062297209.1">
    <property type="nucleotide sequence ID" value="NZ_CP012036.1"/>
</dbReference>
<sequence>MTDFSTRDRNINQKFFALSAESKELRENLKLMRDSKLYLEKGYFTFQDYCDAELARFGGYSRVERLLGQEGGV</sequence>
<protein>
    <submittedName>
        <fullName evidence="1">Uncharacterized protein</fullName>
    </submittedName>
</protein>
<reference evidence="2" key="1">
    <citation type="submission" date="2015-07" db="EMBL/GenBank/DDBJ databases">
        <title>Genome Of Nitrogen-Fixing Cyanobacterium Nostoc piscinale CENA21 From Solimoes/Amazon River Floodplain Sediments And Comparative Genomics To Uncover Biosynthetic Natural Products Potential.</title>
        <authorList>
            <person name="Leao T.F."/>
            <person name="Leao P.N."/>
            <person name="Guimaraes P.I."/>
            <person name="de Melo A.G.C."/>
            <person name="Ramos R.T.J."/>
            <person name="Silva A."/>
            <person name="Fiore M.F."/>
            <person name="Schneider M.P.C."/>
        </authorList>
    </citation>
    <scope>NUCLEOTIDE SEQUENCE [LARGE SCALE GENOMIC DNA]</scope>
    <source>
        <strain evidence="2">CENA21</strain>
    </source>
</reference>
<dbReference type="EMBL" id="CP012036">
    <property type="protein sequence ID" value="ALF55736.1"/>
    <property type="molecule type" value="Genomic_DNA"/>
</dbReference>
<dbReference type="STRING" id="224013.ACX27_27410"/>
<accession>A0A0M4TP92</accession>
<gene>
    <name evidence="1" type="ORF">ACX27_27410</name>
</gene>